<name>A0ABV2AGX2_9EUKA</name>
<dbReference type="EMBL" id="JBDODL010000158">
    <property type="protein sequence ID" value="MES1918933.1"/>
    <property type="molecule type" value="Genomic_DNA"/>
</dbReference>
<keyword evidence="1" id="KW-0812">Transmembrane</keyword>
<dbReference type="PANTHER" id="PTHR12975:SF6">
    <property type="entry name" value="TRAFFICKING PROTEIN PARTICLE COMPLEX SUBUNIT 8"/>
    <property type="match status" value="1"/>
</dbReference>
<reference evidence="2 3" key="1">
    <citation type="journal article" date="2024" name="BMC Biol.">
        <title>Comparative genomics of Ascetosporea gives new insight into the evolutionary basis for animal parasitism in Rhizaria.</title>
        <authorList>
            <person name="Hiltunen Thoren M."/>
            <person name="Onut-Brannstrom I."/>
            <person name="Alfjorden A."/>
            <person name="Peckova H."/>
            <person name="Swords F."/>
            <person name="Hooper C."/>
            <person name="Holzer A.S."/>
            <person name="Bass D."/>
            <person name="Burki F."/>
        </authorList>
    </citation>
    <scope>NUCLEOTIDE SEQUENCE [LARGE SCALE GENOMIC DNA]</scope>
    <source>
        <strain evidence="2">20-A016</strain>
    </source>
</reference>
<keyword evidence="1" id="KW-0472">Membrane</keyword>
<feature type="transmembrane region" description="Helical" evidence="1">
    <location>
        <begin position="188"/>
        <end position="208"/>
    </location>
</feature>
<keyword evidence="3" id="KW-1185">Reference proteome</keyword>
<evidence type="ECO:0000313" key="3">
    <source>
        <dbReference type="Proteomes" id="UP001439008"/>
    </source>
</evidence>
<evidence type="ECO:0000256" key="1">
    <source>
        <dbReference type="SAM" id="Phobius"/>
    </source>
</evidence>
<organism evidence="2 3">
    <name type="scientific">Bonamia ostreae</name>
    <dbReference type="NCBI Taxonomy" id="126728"/>
    <lineage>
        <taxon>Eukaryota</taxon>
        <taxon>Sar</taxon>
        <taxon>Rhizaria</taxon>
        <taxon>Endomyxa</taxon>
        <taxon>Ascetosporea</taxon>
        <taxon>Haplosporida</taxon>
        <taxon>Bonamia</taxon>
    </lineage>
</organism>
<comment type="caution">
    <text evidence="2">The sequence shown here is derived from an EMBL/GenBank/DDBJ whole genome shotgun (WGS) entry which is preliminary data.</text>
</comment>
<evidence type="ECO:0008006" key="4">
    <source>
        <dbReference type="Google" id="ProtNLM"/>
    </source>
</evidence>
<accession>A0ABV2AGX2</accession>
<keyword evidence="1" id="KW-1133">Transmembrane helix</keyword>
<dbReference type="InterPro" id="IPR024420">
    <property type="entry name" value="TRAPP_III_complex_Trs85"/>
</dbReference>
<evidence type="ECO:0000313" key="2">
    <source>
        <dbReference type="EMBL" id="MES1918933.1"/>
    </source>
</evidence>
<gene>
    <name evidence="2" type="ORF">MHBO_000819</name>
</gene>
<protein>
    <recommendedName>
        <fullName evidence="4">Trafficking protein particle complex subunit 11 domain-containing protein</fullName>
    </recommendedName>
</protein>
<proteinExistence type="predicted"/>
<dbReference type="PANTHER" id="PTHR12975">
    <property type="entry name" value="TRANSPORT PROTEIN TRAPP"/>
    <property type="match status" value="1"/>
</dbReference>
<sequence length="679" mass="79578">MTTIKSKMEKKESGFGKFFGFKIGQSPKYKNSDSHLFFHRDSEEISSRLLGDFNFLLGNYKAAIKHFQNFIDLLLQKKDARSSRYLGHCYEIMSLVYYLNDGACSKFFNFLNAAKSNYYKNKNVLGNLRLCGWLVGVIEKNPLQILTLGKTINHELEYFSLFSAIFTFKKAQLFEKTQYFGQRMQRKFGLCLVLSAFIFSKLGFSFLASDLFCEASELYKPERGWFNIDYFFCVKHSQSSNTTKSSSLSKIISVLGQTDLNVSKSTKLINKLKNGYEKTTFGVSELKFIRIDERSIQFSAKRKMEFTKSFSKDLWDLYCRCENFAFEPAMSELILRNENKPVEIFSETLKFSIKMRNLLNERLQFRNVKLFVVDLAMKIHIIIKQENFELKPKSETKINFNIKRENCVNKEIMLDKITFVVLDVVSSFFRLPKMENLNKKFKALPMSKVFEIDKNALKYKNLILEHRETDLELKFPERPIIIYPGDVVQTKIRAINKSDKIILIDEIKLCETDFNLKLSKRTPITILKETKISIALELLKRFESKTTKINFLVKYQNSEDYKIITVNCELHIKNPFEIEHNNDFSEYQNLHFFRITKNKLEDGAIAIKKISTDRNINLNINGLEKHSISKSLSFLASLYIKKNIISEQRFSKNNVDEIYKLIKMKNLRIKSFYLKNSRL</sequence>
<dbReference type="Proteomes" id="UP001439008">
    <property type="component" value="Unassembled WGS sequence"/>
</dbReference>